<name>A0ABT5SM97_9PSEU</name>
<dbReference type="GO" id="GO:0008168">
    <property type="term" value="F:methyltransferase activity"/>
    <property type="evidence" value="ECO:0007669"/>
    <property type="project" value="UniProtKB-KW"/>
</dbReference>
<dbReference type="PANTHER" id="PTHR43591">
    <property type="entry name" value="METHYLTRANSFERASE"/>
    <property type="match status" value="1"/>
</dbReference>
<dbReference type="SUPFAM" id="SSF53335">
    <property type="entry name" value="S-adenosyl-L-methionine-dependent methyltransferases"/>
    <property type="match status" value="1"/>
</dbReference>
<gene>
    <name evidence="2" type="ORF">PGB27_01235</name>
</gene>
<dbReference type="PANTHER" id="PTHR43591:SF24">
    <property type="entry name" value="2-METHOXY-6-POLYPRENYL-1,4-BENZOQUINOL METHYLASE, MITOCHONDRIAL"/>
    <property type="match status" value="1"/>
</dbReference>
<dbReference type="InterPro" id="IPR029063">
    <property type="entry name" value="SAM-dependent_MTases_sf"/>
</dbReference>
<feature type="domain" description="Methyltransferase type 11" evidence="1">
    <location>
        <begin position="45"/>
        <end position="138"/>
    </location>
</feature>
<keyword evidence="2" id="KW-0808">Transferase</keyword>
<sequence>MEGESARWVGSMPEVYEQCLASPVFHPFARELARRAARRAPRRVLELAAGTGAVTRELVDACPHAEITATDLNAAMVELAASRVPGPTWRVADAMRLPFPDAAFDLVACGFGVMFLPDRPAAYAEVARVLVPGGHFLFTTWDTLATHGFAHALALALGQVFPGDVPAFLEAVPHGYHDTAQVSADVRAGGLDVVDVETLTLEGRADDARRIAAGFCTGSPLRADLERRGDLDATTARVGAVMTELLGAGPVVCAMSAHLVEAERPGS</sequence>
<evidence type="ECO:0000259" key="1">
    <source>
        <dbReference type="Pfam" id="PF08241"/>
    </source>
</evidence>
<dbReference type="GO" id="GO:0032259">
    <property type="term" value="P:methylation"/>
    <property type="evidence" value="ECO:0007669"/>
    <property type="project" value="UniProtKB-KW"/>
</dbReference>
<accession>A0ABT5SM97</accession>
<protein>
    <submittedName>
        <fullName evidence="2">Methyltransferase domain-containing protein</fullName>
    </submittedName>
</protein>
<keyword evidence="3" id="KW-1185">Reference proteome</keyword>
<comment type="caution">
    <text evidence="2">The sequence shown here is derived from an EMBL/GenBank/DDBJ whole genome shotgun (WGS) entry which is preliminary data.</text>
</comment>
<dbReference type="CDD" id="cd02440">
    <property type="entry name" value="AdoMet_MTases"/>
    <property type="match status" value="1"/>
</dbReference>
<organism evidence="2 3">
    <name type="scientific">Actinomycetospora lemnae</name>
    <dbReference type="NCBI Taxonomy" id="3019891"/>
    <lineage>
        <taxon>Bacteria</taxon>
        <taxon>Bacillati</taxon>
        <taxon>Actinomycetota</taxon>
        <taxon>Actinomycetes</taxon>
        <taxon>Pseudonocardiales</taxon>
        <taxon>Pseudonocardiaceae</taxon>
        <taxon>Actinomycetospora</taxon>
    </lineage>
</organism>
<dbReference type="RefSeq" id="WP_274198511.1">
    <property type="nucleotide sequence ID" value="NZ_JAQZAO010000001.1"/>
</dbReference>
<dbReference type="Proteomes" id="UP001300763">
    <property type="component" value="Unassembled WGS sequence"/>
</dbReference>
<keyword evidence="2" id="KW-0489">Methyltransferase</keyword>
<dbReference type="Gene3D" id="3.40.50.150">
    <property type="entry name" value="Vaccinia Virus protein VP39"/>
    <property type="match status" value="1"/>
</dbReference>
<dbReference type="InterPro" id="IPR013216">
    <property type="entry name" value="Methyltransf_11"/>
</dbReference>
<dbReference type="Pfam" id="PF08241">
    <property type="entry name" value="Methyltransf_11"/>
    <property type="match status" value="1"/>
</dbReference>
<evidence type="ECO:0000313" key="3">
    <source>
        <dbReference type="Proteomes" id="UP001300763"/>
    </source>
</evidence>
<proteinExistence type="predicted"/>
<evidence type="ECO:0000313" key="2">
    <source>
        <dbReference type="EMBL" id="MDD7963958.1"/>
    </source>
</evidence>
<reference evidence="2 3" key="1">
    <citation type="submission" date="2023-02" db="EMBL/GenBank/DDBJ databases">
        <title>Genome sequencing required for Actinomycetospora new species description.</title>
        <authorList>
            <person name="Saimee Y."/>
            <person name="Duangmal K."/>
        </authorList>
    </citation>
    <scope>NUCLEOTIDE SEQUENCE [LARGE SCALE GENOMIC DNA]</scope>
    <source>
        <strain evidence="2 3">DW7H6</strain>
    </source>
</reference>
<dbReference type="EMBL" id="JAQZAO010000001">
    <property type="protein sequence ID" value="MDD7963958.1"/>
    <property type="molecule type" value="Genomic_DNA"/>
</dbReference>